<feature type="compositionally biased region" description="Gly residues" evidence="1">
    <location>
        <begin position="32"/>
        <end position="41"/>
    </location>
</feature>
<organism evidence="2 3">
    <name type="scientific">Olsenella uli (strain ATCC 49627 / DSM 7084 / CCUG 31166 / CIP 109912 / JCM 12494 / LMG 11480 / NCIMB 702895 / VPI D76D-27C)</name>
    <name type="common">Lactobacillus uli</name>
    <dbReference type="NCBI Taxonomy" id="633147"/>
    <lineage>
        <taxon>Bacteria</taxon>
        <taxon>Bacillati</taxon>
        <taxon>Actinomycetota</taxon>
        <taxon>Coriobacteriia</taxon>
        <taxon>Coriobacteriales</taxon>
        <taxon>Atopobiaceae</taxon>
        <taxon>Olsenella</taxon>
    </lineage>
</organism>
<protein>
    <submittedName>
        <fullName evidence="2">Uncharacterized protein</fullName>
    </submittedName>
</protein>
<dbReference type="KEGG" id="ols:Olsu_1472"/>
<feature type="region of interest" description="Disordered" evidence="1">
    <location>
        <begin position="28"/>
        <end position="49"/>
    </location>
</feature>
<dbReference type="EMBL" id="CP002106">
    <property type="protein sequence ID" value="ADK68573.1"/>
    <property type="molecule type" value="Genomic_DNA"/>
</dbReference>
<gene>
    <name evidence="2" type="ordered locus">Olsu_1472</name>
</gene>
<sequence>MDSRQGHDVPGLHLRMPDGLQPHCQRRREGGGFHVGNGGSCLGSRKDDPSDTIRSNAYVVSCGIPWQGSLAMPSLGFRRSFGPHLSMARFLAAPPMRGVKGPRRAHTTVITAKRFTSSGSPWVECSRSQPVWNEPVRSGRLPFACPGSLPVQTMRSRSSPPPPTPTRRPYDVRGARLPLAHAQEGARGQGEAGCREGGKRKARLQRRELCLPCKP</sequence>
<evidence type="ECO:0000256" key="1">
    <source>
        <dbReference type="SAM" id="MobiDB-lite"/>
    </source>
</evidence>
<accession>E1QWS0</accession>
<dbReference type="AlphaFoldDB" id="E1QWS0"/>
<feature type="region of interest" description="Disordered" evidence="1">
    <location>
        <begin position="147"/>
        <end position="202"/>
    </location>
</feature>
<dbReference type="HOGENOM" id="CLU_1282152_0_0_11"/>
<name>E1QWS0_OLSUV</name>
<proteinExistence type="predicted"/>
<evidence type="ECO:0000313" key="2">
    <source>
        <dbReference type="EMBL" id="ADK68573.1"/>
    </source>
</evidence>
<evidence type="ECO:0000313" key="3">
    <source>
        <dbReference type="Proteomes" id="UP000000333"/>
    </source>
</evidence>
<reference evidence="2 3" key="1">
    <citation type="journal article" date="2010" name="Stand. Genomic Sci.">
        <title>Complete genome sequence of Olsenella uli type strain (VPI D76D-27C).</title>
        <authorList>
            <person name="Goker M."/>
            <person name="Held B."/>
            <person name="Lucas S."/>
            <person name="Nolan M."/>
            <person name="Yasawong M."/>
            <person name="Glavina Del Rio T."/>
            <person name="Tice H."/>
            <person name="Cheng J.F."/>
            <person name="Bruce D."/>
            <person name="Detter J.C."/>
            <person name="Tapia R."/>
            <person name="Han C."/>
            <person name="Goodwin L."/>
            <person name="Pitluck S."/>
            <person name="Liolios K."/>
            <person name="Ivanova N."/>
            <person name="Mavromatis K."/>
            <person name="Mikhailova N."/>
            <person name="Pati A."/>
            <person name="Chen A."/>
            <person name="Palaniappan K."/>
            <person name="Land M."/>
            <person name="Hauser L."/>
            <person name="Chang Y.J."/>
            <person name="Jeffries C.D."/>
            <person name="Rohde M."/>
            <person name="Sikorski J."/>
            <person name="Pukall R."/>
            <person name="Woyke T."/>
            <person name="Bristow J."/>
            <person name="Eisen J.A."/>
            <person name="Markowitz V."/>
            <person name="Hugenholtz P."/>
            <person name="Kyrpides N.C."/>
            <person name="Klenk H.P."/>
            <person name="Lapidus A."/>
        </authorList>
    </citation>
    <scope>NUCLEOTIDE SEQUENCE [LARGE SCALE GENOMIC DNA]</scope>
    <source>
        <strain evidence="3">ATCC 49627 / DSM 7084 / CIP 109912 / JCM 12494 / NCIMB 702895 / VPI D76D-27C</strain>
    </source>
</reference>
<keyword evidence="3" id="KW-1185">Reference proteome</keyword>
<feature type="compositionally biased region" description="Basic and acidic residues" evidence="1">
    <location>
        <begin position="193"/>
        <end position="202"/>
    </location>
</feature>
<dbReference type="Proteomes" id="UP000000333">
    <property type="component" value="Chromosome"/>
</dbReference>